<protein>
    <recommendedName>
        <fullName evidence="8">Ferredoxin</fullName>
    </recommendedName>
</protein>
<evidence type="ECO:0000256" key="3">
    <source>
        <dbReference type="ARBA" id="ARBA00022723"/>
    </source>
</evidence>
<dbReference type="Gene3D" id="3.30.70.20">
    <property type="match status" value="1"/>
</dbReference>
<dbReference type="SUPFAM" id="SSF54862">
    <property type="entry name" value="4Fe-4S ferredoxins"/>
    <property type="match status" value="1"/>
</dbReference>
<dbReference type="EMBL" id="BOPF01000064">
    <property type="protein sequence ID" value="GIJ52087.1"/>
    <property type="molecule type" value="Genomic_DNA"/>
</dbReference>
<accession>A0A8J3YX09</accession>
<evidence type="ECO:0000256" key="5">
    <source>
        <dbReference type="ARBA" id="ARBA00023004"/>
    </source>
</evidence>
<keyword evidence="7" id="KW-0003">3Fe-4S</keyword>
<dbReference type="GO" id="GO:0009055">
    <property type="term" value="F:electron transfer activity"/>
    <property type="evidence" value="ECO:0007669"/>
    <property type="project" value="UniProtKB-UniRule"/>
</dbReference>
<organism evidence="10 11">
    <name type="scientific">Virgisporangium aliadipatigenens</name>
    <dbReference type="NCBI Taxonomy" id="741659"/>
    <lineage>
        <taxon>Bacteria</taxon>
        <taxon>Bacillati</taxon>
        <taxon>Actinomycetota</taxon>
        <taxon>Actinomycetes</taxon>
        <taxon>Micromonosporales</taxon>
        <taxon>Micromonosporaceae</taxon>
        <taxon>Virgisporangium</taxon>
    </lineage>
</organism>
<dbReference type="InterPro" id="IPR001080">
    <property type="entry name" value="3Fe4S_ferredoxin"/>
</dbReference>
<dbReference type="PRINTS" id="PR00352">
    <property type="entry name" value="3FE4SFRDOXIN"/>
</dbReference>
<dbReference type="PANTHER" id="PTHR36923">
    <property type="entry name" value="FERREDOXIN"/>
    <property type="match status" value="1"/>
</dbReference>
<evidence type="ECO:0000256" key="7">
    <source>
        <dbReference type="ARBA" id="ARBA00023291"/>
    </source>
</evidence>
<dbReference type="PROSITE" id="PS51379">
    <property type="entry name" value="4FE4S_FER_2"/>
    <property type="match status" value="1"/>
</dbReference>
<comment type="function">
    <text evidence="8">Ferredoxins are iron-sulfur proteins that transfer electrons in a wide variety of metabolic reactions.</text>
</comment>
<dbReference type="AlphaFoldDB" id="A0A8J3YX09"/>
<keyword evidence="6 8" id="KW-0411">Iron-sulfur</keyword>
<evidence type="ECO:0000256" key="1">
    <source>
        <dbReference type="ARBA" id="ARBA00001927"/>
    </source>
</evidence>
<comment type="cofactor">
    <cofactor evidence="1">
        <name>[3Fe-4S] cluster</name>
        <dbReference type="ChEBI" id="CHEBI:21137"/>
    </cofactor>
</comment>
<gene>
    <name evidence="10" type="ORF">Val02_89730</name>
</gene>
<keyword evidence="3 8" id="KW-0479">Metal-binding</keyword>
<dbReference type="GO" id="GO:0051538">
    <property type="term" value="F:3 iron, 4 sulfur cluster binding"/>
    <property type="evidence" value="ECO:0007669"/>
    <property type="project" value="UniProtKB-KW"/>
</dbReference>
<dbReference type="GO" id="GO:0005506">
    <property type="term" value="F:iron ion binding"/>
    <property type="evidence" value="ECO:0007669"/>
    <property type="project" value="UniProtKB-UniRule"/>
</dbReference>
<dbReference type="InterPro" id="IPR051269">
    <property type="entry name" value="Fe-S_cluster_ET"/>
</dbReference>
<keyword evidence="5 8" id="KW-0408">Iron</keyword>
<dbReference type="InterPro" id="IPR017896">
    <property type="entry name" value="4Fe4S_Fe-S-bd"/>
</dbReference>
<keyword evidence="4 8" id="KW-0249">Electron transport</keyword>
<dbReference type="RefSeq" id="WP_308440057.1">
    <property type="nucleotide sequence ID" value="NZ_BOPF01000064.1"/>
</dbReference>
<evidence type="ECO:0000256" key="8">
    <source>
        <dbReference type="RuleBase" id="RU368020"/>
    </source>
</evidence>
<name>A0A8J3YX09_9ACTN</name>
<sequence length="64" mass="6841">MLSIRVDRDVCVGAGNCVRTLPTVFDQDDEQGLVVLTDPTPPEAQKDLLQEAVDLCPSGAISVE</sequence>
<keyword evidence="2 8" id="KW-0813">Transport</keyword>
<comment type="caution">
    <text evidence="10">The sequence shown here is derived from an EMBL/GenBank/DDBJ whole genome shotgun (WGS) entry which is preliminary data.</text>
</comment>
<evidence type="ECO:0000256" key="4">
    <source>
        <dbReference type="ARBA" id="ARBA00022982"/>
    </source>
</evidence>
<evidence type="ECO:0000259" key="9">
    <source>
        <dbReference type="PROSITE" id="PS51379"/>
    </source>
</evidence>
<reference evidence="10" key="1">
    <citation type="submission" date="2021-01" db="EMBL/GenBank/DDBJ databases">
        <title>Whole genome shotgun sequence of Virgisporangium aliadipatigenens NBRC 105644.</title>
        <authorList>
            <person name="Komaki H."/>
            <person name="Tamura T."/>
        </authorList>
    </citation>
    <scope>NUCLEOTIDE SEQUENCE</scope>
    <source>
        <strain evidence="10">NBRC 105644</strain>
    </source>
</reference>
<evidence type="ECO:0000313" key="10">
    <source>
        <dbReference type="EMBL" id="GIJ52087.1"/>
    </source>
</evidence>
<feature type="domain" description="4Fe-4S ferredoxin-type" evidence="9">
    <location>
        <begin position="2"/>
        <end position="30"/>
    </location>
</feature>
<dbReference type="Pfam" id="PF13370">
    <property type="entry name" value="Fer4_13"/>
    <property type="match status" value="1"/>
</dbReference>
<dbReference type="Proteomes" id="UP000619260">
    <property type="component" value="Unassembled WGS sequence"/>
</dbReference>
<proteinExistence type="predicted"/>
<evidence type="ECO:0000256" key="2">
    <source>
        <dbReference type="ARBA" id="ARBA00022448"/>
    </source>
</evidence>
<keyword evidence="11" id="KW-1185">Reference proteome</keyword>
<dbReference type="PANTHER" id="PTHR36923:SF3">
    <property type="entry name" value="FERREDOXIN"/>
    <property type="match status" value="1"/>
</dbReference>
<evidence type="ECO:0000313" key="11">
    <source>
        <dbReference type="Proteomes" id="UP000619260"/>
    </source>
</evidence>
<evidence type="ECO:0000256" key="6">
    <source>
        <dbReference type="ARBA" id="ARBA00023014"/>
    </source>
</evidence>